<name>A0A2P0VMT8_9VIRU</name>
<dbReference type="EMBL" id="KY322437">
    <property type="protein sequence ID" value="AUF82222.1"/>
    <property type="molecule type" value="Genomic_DNA"/>
</dbReference>
<reference evidence="2" key="1">
    <citation type="journal article" date="2018" name="Virology">
        <title>A giant virus infecting green algae encodes key fermentation genes.</title>
        <authorList>
            <person name="Schvarcz C.R."/>
            <person name="Steward G.F."/>
        </authorList>
    </citation>
    <scope>NUCLEOTIDE SEQUENCE [LARGE SCALE GENOMIC DNA]</scope>
</reference>
<dbReference type="Proteomes" id="UP000244773">
    <property type="component" value="Segment"/>
</dbReference>
<feature type="transmembrane region" description="Helical" evidence="1">
    <location>
        <begin position="40"/>
        <end position="61"/>
    </location>
</feature>
<keyword evidence="3" id="KW-1185">Reference proteome</keyword>
<gene>
    <name evidence="2" type="ORF">TetV_130</name>
</gene>
<sequence>MNLLDLWVKDIQTWIWIALASVVASMLVTAIVFNGNTFNIFAGVANLVFFAGFMVLGGWAAKEIRKLINK</sequence>
<organism evidence="2">
    <name type="scientific">Tetraselmis virus 1</name>
    <dbReference type="NCBI Taxonomy" id="2060617"/>
    <lineage>
        <taxon>Viruses</taxon>
        <taxon>Varidnaviria</taxon>
        <taxon>Bamfordvirae</taxon>
        <taxon>Nucleocytoviricota</taxon>
        <taxon>Megaviricetes</taxon>
        <taxon>Imitervirales</taxon>
        <taxon>Allomimiviridae</taxon>
        <taxon>Oceanusvirus</taxon>
        <taxon>Oceanusvirus kaneohense</taxon>
    </lineage>
</organism>
<protein>
    <submittedName>
        <fullName evidence="2">Uncharacterized protein</fullName>
    </submittedName>
</protein>
<keyword evidence="1" id="KW-0472">Membrane</keyword>
<proteinExistence type="predicted"/>
<evidence type="ECO:0000313" key="2">
    <source>
        <dbReference type="EMBL" id="AUF82222.1"/>
    </source>
</evidence>
<feature type="transmembrane region" description="Helical" evidence="1">
    <location>
        <begin position="12"/>
        <end position="34"/>
    </location>
</feature>
<evidence type="ECO:0000256" key="1">
    <source>
        <dbReference type="SAM" id="Phobius"/>
    </source>
</evidence>
<keyword evidence="1" id="KW-0812">Transmembrane</keyword>
<evidence type="ECO:0000313" key="3">
    <source>
        <dbReference type="Proteomes" id="UP000244773"/>
    </source>
</evidence>
<accession>A0A2P0VMT8</accession>
<keyword evidence="1" id="KW-1133">Transmembrane helix</keyword>